<dbReference type="Proteomes" id="UP001207736">
    <property type="component" value="Unassembled WGS sequence"/>
</dbReference>
<dbReference type="EMBL" id="BQKA01000003">
    <property type="protein sequence ID" value="GJM49120.1"/>
    <property type="molecule type" value="Genomic_DNA"/>
</dbReference>
<evidence type="ECO:0000313" key="4">
    <source>
        <dbReference type="Proteomes" id="UP001208692"/>
    </source>
</evidence>
<evidence type="ECO:0000313" key="3">
    <source>
        <dbReference type="Proteomes" id="UP001207736"/>
    </source>
</evidence>
<dbReference type="RefSeq" id="WP_264847487.1">
    <property type="nucleotide sequence ID" value="NZ_BPMA01000057.1"/>
</dbReference>
<accession>A0AAV5AUU5</accession>
<evidence type="ECO:0008006" key="5">
    <source>
        <dbReference type="Google" id="ProtNLM"/>
    </source>
</evidence>
<dbReference type="EMBL" id="BQKB01000045">
    <property type="protein sequence ID" value="GJM53696.1"/>
    <property type="molecule type" value="Genomic_DNA"/>
</dbReference>
<dbReference type="SUPFAM" id="SSF51445">
    <property type="entry name" value="(Trans)glycosidases"/>
    <property type="match status" value="1"/>
</dbReference>
<dbReference type="PROSITE" id="PS01095">
    <property type="entry name" value="GH18_1"/>
    <property type="match status" value="1"/>
</dbReference>
<dbReference type="Gene3D" id="3.20.20.80">
    <property type="entry name" value="Glycosidases"/>
    <property type="match status" value="1"/>
</dbReference>
<organism evidence="1 3">
    <name type="scientific">Capnocytophaga catalasegens</name>
    <dbReference type="NCBI Taxonomy" id="1004260"/>
    <lineage>
        <taxon>Bacteria</taxon>
        <taxon>Pseudomonadati</taxon>
        <taxon>Bacteroidota</taxon>
        <taxon>Flavobacteriia</taxon>
        <taxon>Flavobacteriales</taxon>
        <taxon>Flavobacteriaceae</taxon>
        <taxon>Capnocytophaga</taxon>
    </lineage>
</organism>
<reference evidence="1 4" key="1">
    <citation type="submission" date="2021-11" db="EMBL/GenBank/DDBJ databases">
        <title>Draft genome sequence of Capnocytophaga sp. strain KC07075 isolated from cat oral cavity.</title>
        <authorList>
            <person name="Suzuki M."/>
            <person name="Imaoka K."/>
            <person name="Kimura M."/>
            <person name="Morikawa S."/>
            <person name="Maeda K."/>
        </authorList>
    </citation>
    <scope>NUCLEOTIDE SEQUENCE</scope>
    <source>
        <strain evidence="1">KC07075</strain>
        <strain evidence="2 4">KC07079</strain>
    </source>
</reference>
<dbReference type="GO" id="GO:0005975">
    <property type="term" value="P:carbohydrate metabolic process"/>
    <property type="evidence" value="ECO:0007669"/>
    <property type="project" value="InterPro"/>
</dbReference>
<name>A0AAV5AUU5_9FLAO</name>
<keyword evidence="4" id="KW-1185">Reference proteome</keyword>
<dbReference type="GO" id="GO:0004553">
    <property type="term" value="F:hydrolase activity, hydrolyzing O-glycosyl compounds"/>
    <property type="evidence" value="ECO:0007669"/>
    <property type="project" value="InterPro"/>
</dbReference>
<proteinExistence type="predicted"/>
<dbReference type="InterPro" id="IPR001579">
    <property type="entry name" value="Glyco_hydro_18_chit_AS"/>
</dbReference>
<dbReference type="InterPro" id="IPR017853">
    <property type="entry name" value="GH"/>
</dbReference>
<gene>
    <name evidence="1" type="ORF">RCZ15_00960</name>
    <name evidence="2" type="ORF">RCZ16_20120</name>
</gene>
<dbReference type="AlphaFoldDB" id="A0AAV5AUU5"/>
<dbReference type="Proteomes" id="UP001208692">
    <property type="component" value="Unassembled WGS sequence"/>
</dbReference>
<protein>
    <recommendedName>
        <fullName evidence="5">Endoglycosidase</fullName>
    </recommendedName>
</protein>
<evidence type="ECO:0000313" key="2">
    <source>
        <dbReference type="EMBL" id="GJM53696.1"/>
    </source>
</evidence>
<evidence type="ECO:0000313" key="1">
    <source>
        <dbReference type="EMBL" id="GJM49120.1"/>
    </source>
</evidence>
<comment type="caution">
    <text evidence="1">The sequence shown here is derived from an EMBL/GenBank/DDBJ whole genome shotgun (WGS) entry which is preliminary data.</text>
</comment>
<sequence length="449" mass="52415">MRTIKLIGGALVLMLTIWSCVKTEPLDLEKDYTKASAERSKSIAEQEAKAKAEAEAEQEKKWEAYYKMLTDYKQKSWKGEKPFSYMFWAGWVAVEGIDKSWLQSIPDSTTAIAIWGGYAKEPEELTENQKFDLDIFHKKGSKVVTCYQVSNVGQGLPGGLELFIKKYGREITAEKETERVQIYARDLARHIIALNFDGFDIDWEPTIGNHSRAGYAEFVSTNPLYMPVNGYHANMITFIKELGKYFGARYEGDERKTHLRNLFDENFAEYHEKEKEYIKKYKPYFEKHNAVDKKFYLLFDGQFFQMTKEMDKYFDKYVMQDYGRVDTFSNYLSSWTANDKGSRTPEYYPPATRASSTAEFEKGQFTLIIDKAKAYKTKNGGVSSYKGELDFATTARDIGFSNYMNNNHIKFRNYKNYAWMREAMRVMDPRTDQEYGQYKEELIIRTPKK</sequence>